<reference evidence="1" key="1">
    <citation type="submission" date="2022-04" db="EMBL/GenBank/DDBJ databases">
        <title>Halocatena sp. nov., isolated from a salt lake.</title>
        <authorList>
            <person name="Cui H.-L."/>
        </authorList>
    </citation>
    <scope>NUCLEOTIDE SEQUENCE</scope>
    <source>
        <strain evidence="1">AD-1</strain>
        <plasmid evidence="1">unnamed3</plasmid>
    </source>
</reference>
<proteinExistence type="predicted"/>
<dbReference type="GeneID" id="71929963"/>
<evidence type="ECO:0000313" key="1">
    <source>
        <dbReference type="EMBL" id="UPM44936.1"/>
    </source>
</evidence>
<dbReference type="KEGG" id="haad:MW046_17910"/>
<keyword evidence="2" id="KW-1185">Reference proteome</keyword>
<geneLocation type="plasmid" evidence="1 2">
    <name>unnamed3</name>
</geneLocation>
<dbReference type="Proteomes" id="UP000831768">
    <property type="component" value="Plasmid unnamed3"/>
</dbReference>
<dbReference type="EMBL" id="CP096022">
    <property type="protein sequence ID" value="UPM44936.1"/>
    <property type="molecule type" value="Genomic_DNA"/>
</dbReference>
<keyword evidence="1" id="KW-0614">Plasmid</keyword>
<gene>
    <name evidence="1" type="ORF">MW046_17910</name>
</gene>
<dbReference type="AlphaFoldDB" id="A0A8U0A7X5"/>
<sequence length="106" mass="11754">MSIRTCFQWIPRRALVVEPLFLLIIRSVIDDGVERAVVPEADLAVRGAGNSSVTRSDIQSMSGSISKIPSDRMVVLSRSPTATRGGWSWSYRWLAIGSCTQDREKT</sequence>
<accession>A0A8U0A7X5</accession>
<organism evidence="1 2">
    <name type="scientific">Halocatena salina</name>
    <dbReference type="NCBI Taxonomy" id="2934340"/>
    <lineage>
        <taxon>Archaea</taxon>
        <taxon>Methanobacteriati</taxon>
        <taxon>Methanobacteriota</taxon>
        <taxon>Stenosarchaea group</taxon>
        <taxon>Halobacteria</taxon>
        <taxon>Halobacteriales</taxon>
        <taxon>Natronomonadaceae</taxon>
        <taxon>Halocatena</taxon>
    </lineage>
</organism>
<dbReference type="RefSeq" id="WP_247995590.1">
    <property type="nucleotide sequence ID" value="NZ_CP096022.1"/>
</dbReference>
<name>A0A8U0A7X5_9EURY</name>
<protein>
    <submittedName>
        <fullName evidence="1">Uncharacterized protein</fullName>
    </submittedName>
</protein>
<evidence type="ECO:0000313" key="2">
    <source>
        <dbReference type="Proteomes" id="UP000831768"/>
    </source>
</evidence>